<organism evidence="1 2">
    <name type="scientific">Dermacentor silvarum</name>
    <name type="common">Tick</name>
    <dbReference type="NCBI Taxonomy" id="543639"/>
    <lineage>
        <taxon>Eukaryota</taxon>
        <taxon>Metazoa</taxon>
        <taxon>Ecdysozoa</taxon>
        <taxon>Arthropoda</taxon>
        <taxon>Chelicerata</taxon>
        <taxon>Arachnida</taxon>
        <taxon>Acari</taxon>
        <taxon>Parasitiformes</taxon>
        <taxon>Ixodida</taxon>
        <taxon>Ixodoidea</taxon>
        <taxon>Ixodidae</taxon>
        <taxon>Rhipicephalinae</taxon>
        <taxon>Dermacentor</taxon>
    </lineage>
</organism>
<evidence type="ECO:0000313" key="2">
    <source>
        <dbReference type="Proteomes" id="UP000821865"/>
    </source>
</evidence>
<dbReference type="Proteomes" id="UP000821865">
    <property type="component" value="Chromosome 1"/>
</dbReference>
<evidence type="ECO:0000313" key="1">
    <source>
        <dbReference type="EMBL" id="KAH7979218.1"/>
    </source>
</evidence>
<gene>
    <name evidence="1" type="ORF">HPB49_008773</name>
</gene>
<sequence>MQLGNFVASSHYINRWKQRFGIAMRRATNESQKTPEEFSEAASAFRSSANSLRRRYGYTLYNMANMDQTIVRIDNPANRTNNVIGESTIRIANTGCARRGFTVCLAACATGHKLPVFIIFKEQSGEIPARAFASLRIPVNVRLTATKNGWMTSEKMQEWLSIVWGPNVDDAPIHKTQAAKNAFEEYDTDVLYVPAGSTSIHQPADVYCNKPFKSTLRRLWEQYMREEERTPKGNLKKPSRHQVLDFVAEAWAAVPDDTVARSFKGCGISNALDGSEDGDLHSGLADVGAVVPEDRGGLQAECCDLFFATDSEEFLMDCATSLRVPLARHRLQSPQRAHCWGPRDGGERIPRTWTWAAEFLLVALLRSANVEQVPSAGPSFNLLFRRPRVPSAEASQRESDSWCPVREAVTQGQREKKARSSFARGERRSARGKASRRRHARLCSSACI</sequence>
<reference evidence="1" key="1">
    <citation type="submission" date="2020-05" db="EMBL/GenBank/DDBJ databases">
        <title>Large-scale comparative analyses of tick genomes elucidate their genetic diversity and vector capacities.</title>
        <authorList>
            <person name="Jia N."/>
            <person name="Wang J."/>
            <person name="Shi W."/>
            <person name="Du L."/>
            <person name="Sun Y."/>
            <person name="Zhan W."/>
            <person name="Jiang J."/>
            <person name="Wang Q."/>
            <person name="Zhang B."/>
            <person name="Ji P."/>
            <person name="Sakyi L.B."/>
            <person name="Cui X."/>
            <person name="Yuan T."/>
            <person name="Jiang B."/>
            <person name="Yang W."/>
            <person name="Lam T.T.-Y."/>
            <person name="Chang Q."/>
            <person name="Ding S."/>
            <person name="Wang X."/>
            <person name="Zhu J."/>
            <person name="Ruan X."/>
            <person name="Zhao L."/>
            <person name="Wei J."/>
            <person name="Que T."/>
            <person name="Du C."/>
            <person name="Cheng J."/>
            <person name="Dai P."/>
            <person name="Han X."/>
            <person name="Huang E."/>
            <person name="Gao Y."/>
            <person name="Liu J."/>
            <person name="Shao H."/>
            <person name="Ye R."/>
            <person name="Li L."/>
            <person name="Wei W."/>
            <person name="Wang X."/>
            <person name="Wang C."/>
            <person name="Yang T."/>
            <person name="Huo Q."/>
            <person name="Li W."/>
            <person name="Guo W."/>
            <person name="Chen H."/>
            <person name="Zhou L."/>
            <person name="Ni X."/>
            <person name="Tian J."/>
            <person name="Zhou Y."/>
            <person name="Sheng Y."/>
            <person name="Liu T."/>
            <person name="Pan Y."/>
            <person name="Xia L."/>
            <person name="Li J."/>
            <person name="Zhao F."/>
            <person name="Cao W."/>
        </authorList>
    </citation>
    <scope>NUCLEOTIDE SEQUENCE</scope>
    <source>
        <strain evidence="1">Dsil-2018</strain>
    </source>
</reference>
<protein>
    <submittedName>
        <fullName evidence="1">Uncharacterized protein</fullName>
    </submittedName>
</protein>
<proteinExistence type="predicted"/>
<keyword evidence="2" id="KW-1185">Reference proteome</keyword>
<name>A0ACB8DXY7_DERSI</name>
<dbReference type="EMBL" id="CM023470">
    <property type="protein sequence ID" value="KAH7979218.1"/>
    <property type="molecule type" value="Genomic_DNA"/>
</dbReference>
<comment type="caution">
    <text evidence="1">The sequence shown here is derived from an EMBL/GenBank/DDBJ whole genome shotgun (WGS) entry which is preliminary data.</text>
</comment>
<accession>A0ACB8DXY7</accession>